<gene>
    <name evidence="2" type="primary">pmbA</name>
    <name evidence="2" type="ORF">BUCIPSTX3056_059</name>
</gene>
<dbReference type="PANTHER" id="PTHR43421">
    <property type="entry name" value="METALLOPROTEASE PMBA"/>
    <property type="match status" value="1"/>
</dbReference>
<reference evidence="2 3" key="1">
    <citation type="submission" date="2019-02" db="EMBL/GenBank/DDBJ databases">
        <authorList>
            <person name="Manzano-Marin A."/>
            <person name="Manzano-Marin A."/>
        </authorList>
    </citation>
    <scope>NUCLEOTIDE SEQUENCE [LARGE SCALE GENOMIC DNA]</scope>
    <source>
        <strain evidence="2 3">BuCipseudotaxifoliae</strain>
    </source>
</reference>
<dbReference type="STRING" id="655384.GCA_900128595_00060"/>
<feature type="domain" description="Metalloprotease TldD/E C-terminal" evidence="1">
    <location>
        <begin position="240"/>
        <end position="448"/>
    </location>
</feature>
<dbReference type="Pfam" id="PF19289">
    <property type="entry name" value="PmbA_TldD_3rd"/>
    <property type="match status" value="1"/>
</dbReference>
<keyword evidence="2" id="KW-0482">Metalloprotease</keyword>
<dbReference type="GO" id="GO:0005829">
    <property type="term" value="C:cytosol"/>
    <property type="evidence" value="ECO:0007669"/>
    <property type="project" value="TreeGrafter"/>
</dbReference>
<dbReference type="InterPro" id="IPR047657">
    <property type="entry name" value="PmbA"/>
</dbReference>
<dbReference type="OrthoDB" id="9803618at2"/>
<dbReference type="Proteomes" id="UP000294449">
    <property type="component" value="Chromosome"/>
</dbReference>
<accession>A0A451DGA2</accession>
<dbReference type="EC" id="3.4.-.-" evidence="2"/>
<dbReference type="SUPFAM" id="SSF111283">
    <property type="entry name" value="Putative modulator of DNA gyrase, PmbA/TldD"/>
    <property type="match status" value="1"/>
</dbReference>
<dbReference type="InterPro" id="IPR045569">
    <property type="entry name" value="Metalloprtase-TldD/E_C"/>
</dbReference>
<dbReference type="Gene3D" id="3.30.2290.10">
    <property type="entry name" value="PmbA/TldD superfamily"/>
    <property type="match status" value="1"/>
</dbReference>
<proteinExistence type="predicted"/>
<dbReference type="EMBL" id="LR217732">
    <property type="protein sequence ID" value="VFP85644.1"/>
    <property type="molecule type" value="Genomic_DNA"/>
</dbReference>
<evidence type="ECO:0000313" key="3">
    <source>
        <dbReference type="Proteomes" id="UP000294449"/>
    </source>
</evidence>
<keyword evidence="2" id="KW-0378">Hydrolase</keyword>
<keyword evidence="2" id="KW-0645">Protease</keyword>
<evidence type="ECO:0000259" key="1">
    <source>
        <dbReference type="Pfam" id="PF19289"/>
    </source>
</evidence>
<dbReference type="GO" id="GO:0006508">
    <property type="term" value="P:proteolysis"/>
    <property type="evidence" value="ECO:0007669"/>
    <property type="project" value="UniProtKB-KW"/>
</dbReference>
<dbReference type="InterPro" id="IPR036059">
    <property type="entry name" value="TldD/PmbA_sf"/>
</dbReference>
<organism evidence="2 3">
    <name type="scientific">Buchnera aphidicola</name>
    <name type="common">Cinara pseudotaxifoliae</name>
    <dbReference type="NCBI Taxonomy" id="655384"/>
    <lineage>
        <taxon>Bacteria</taxon>
        <taxon>Pseudomonadati</taxon>
        <taxon>Pseudomonadota</taxon>
        <taxon>Gammaproteobacteria</taxon>
        <taxon>Enterobacterales</taxon>
        <taxon>Erwiniaceae</taxon>
        <taxon>Buchnera</taxon>
    </lineage>
</organism>
<dbReference type="PANTHER" id="PTHR43421:SF1">
    <property type="entry name" value="METALLOPROTEASE PMBA"/>
    <property type="match status" value="1"/>
</dbReference>
<protein>
    <submittedName>
        <fullName evidence="2">Metalloprotease PmbA</fullName>
        <ecNumber evidence="2">3.4.-.-</ecNumber>
    </submittedName>
</protein>
<dbReference type="InterPro" id="IPR035068">
    <property type="entry name" value="TldD/PmbA_N"/>
</dbReference>
<evidence type="ECO:0000313" key="2">
    <source>
        <dbReference type="EMBL" id="VFP85644.1"/>
    </source>
</evidence>
<name>A0A451DGA2_9GAMM</name>
<dbReference type="GO" id="GO:0008237">
    <property type="term" value="F:metallopeptidase activity"/>
    <property type="evidence" value="ECO:0007669"/>
    <property type="project" value="UniProtKB-KW"/>
</dbReference>
<dbReference type="RefSeq" id="WP_075474493.1">
    <property type="nucleotide sequence ID" value="NZ_LR217732.1"/>
</dbReference>
<dbReference type="AlphaFoldDB" id="A0A451DGA2"/>
<sequence length="449" mass="51055">MLFSYNLQKDLKGFTHNMQRVLSYLKKNSVFGMVEIRKIYRISMSSRYGIIDDIELSSCVNHIVTIYNNYRRSSVFSNNVSISEICRSIDKSIVMSKYIDVDKYLKLPDINLLYKNNKTINIFFPKSFSLKEIKNLVNIVDFYTLNFDSKVVSTEGSVFECFVDLKILGSSFDWIGTQMSTYYYLSSCAVASNQGYMERDYSYTVARDFKDLDEPMFVGKSSAQKSIAKLNSKKIVTQISPVIIKSDISYELFIDLKRAINGYAVFKKSTFLLNCIDKQIFPDWLNIFENPFLDKGLSSNLFDNEGIATKSRKIIDNGVLKTWLLDTYSASRLNISSTGHAGGIYNWLISTNKKVIQSFDQILDLMYTGFLVTELFGDGVNIVTGDYSRGACGFWIDHGKIKYPVHGVTVSGNLLDMWNNIISLSNDINVNNSIQCASILIDKVQISGY</sequence>